<evidence type="ECO:0000313" key="1">
    <source>
        <dbReference type="EMBL" id="MCA9391621.1"/>
    </source>
</evidence>
<organism evidence="1 2">
    <name type="scientific">candidate division WWE3 bacterium</name>
    <dbReference type="NCBI Taxonomy" id="2053526"/>
    <lineage>
        <taxon>Bacteria</taxon>
        <taxon>Katanobacteria</taxon>
    </lineage>
</organism>
<dbReference type="Proteomes" id="UP000751518">
    <property type="component" value="Unassembled WGS sequence"/>
</dbReference>
<dbReference type="EMBL" id="JAGQKZ010000001">
    <property type="protein sequence ID" value="MCA9391621.1"/>
    <property type="molecule type" value="Genomic_DNA"/>
</dbReference>
<dbReference type="AlphaFoldDB" id="A0A955LJR7"/>
<sequence>MPDFLGSEQDKYQQDPQMEAVHYLKEIYEYIKRIADDVNRMKEDVDKMHQKMK</sequence>
<gene>
    <name evidence="1" type="ORF">KC614_00260</name>
</gene>
<name>A0A955LJR7_UNCKA</name>
<comment type="caution">
    <text evidence="1">The sequence shown here is derived from an EMBL/GenBank/DDBJ whole genome shotgun (WGS) entry which is preliminary data.</text>
</comment>
<accession>A0A955LJR7</accession>
<proteinExistence type="predicted"/>
<reference evidence="1" key="2">
    <citation type="journal article" date="2021" name="Microbiome">
        <title>Successional dynamics and alternative stable states in a saline activated sludge microbial community over 9 years.</title>
        <authorList>
            <person name="Wang Y."/>
            <person name="Ye J."/>
            <person name="Ju F."/>
            <person name="Liu L."/>
            <person name="Boyd J.A."/>
            <person name="Deng Y."/>
            <person name="Parks D.H."/>
            <person name="Jiang X."/>
            <person name="Yin X."/>
            <person name="Woodcroft B.J."/>
            <person name="Tyson G.W."/>
            <person name="Hugenholtz P."/>
            <person name="Polz M.F."/>
            <person name="Zhang T."/>
        </authorList>
    </citation>
    <scope>NUCLEOTIDE SEQUENCE</scope>
    <source>
        <strain evidence="1">HKST-UBA03</strain>
    </source>
</reference>
<reference evidence="1" key="1">
    <citation type="submission" date="2020-04" db="EMBL/GenBank/DDBJ databases">
        <authorList>
            <person name="Zhang T."/>
        </authorList>
    </citation>
    <scope>NUCLEOTIDE SEQUENCE</scope>
    <source>
        <strain evidence="1">HKST-UBA03</strain>
    </source>
</reference>
<evidence type="ECO:0000313" key="2">
    <source>
        <dbReference type="Proteomes" id="UP000751518"/>
    </source>
</evidence>
<protein>
    <submittedName>
        <fullName evidence="1">Uncharacterized protein</fullName>
    </submittedName>
</protein>